<name>A0A809R0G4_9PROT</name>
<evidence type="ECO:0000313" key="5">
    <source>
        <dbReference type="Proteomes" id="UP000662914"/>
    </source>
</evidence>
<dbReference type="Proteomes" id="UP000662914">
    <property type="component" value="Chromosome"/>
</dbReference>
<evidence type="ECO:0000256" key="1">
    <source>
        <dbReference type="SAM" id="MobiDB-lite"/>
    </source>
</evidence>
<dbReference type="KEGG" id="ddz:DSYM_18290"/>
<dbReference type="InterPro" id="IPR029030">
    <property type="entry name" value="Caspase-like_dom_sf"/>
</dbReference>
<organism evidence="4 5">
    <name type="scientific">Candidatus Desulfobacillus denitrificans</name>
    <dbReference type="NCBI Taxonomy" id="2608985"/>
    <lineage>
        <taxon>Bacteria</taxon>
        <taxon>Pseudomonadati</taxon>
        <taxon>Pseudomonadota</taxon>
        <taxon>Betaproteobacteria</taxon>
        <taxon>Candidatus Desulfobacillus</taxon>
    </lineage>
</organism>
<evidence type="ECO:0000313" key="4">
    <source>
        <dbReference type="EMBL" id="BBO21130.1"/>
    </source>
</evidence>
<dbReference type="GO" id="GO:0004197">
    <property type="term" value="F:cysteine-type endopeptidase activity"/>
    <property type="evidence" value="ECO:0007669"/>
    <property type="project" value="InterPro"/>
</dbReference>
<dbReference type="GO" id="GO:0005737">
    <property type="term" value="C:cytoplasm"/>
    <property type="evidence" value="ECO:0007669"/>
    <property type="project" value="TreeGrafter"/>
</dbReference>
<dbReference type="SUPFAM" id="SSF52129">
    <property type="entry name" value="Caspase-like"/>
    <property type="match status" value="1"/>
</dbReference>
<keyword evidence="2" id="KW-0732">Signal</keyword>
<feature type="region of interest" description="Disordered" evidence="1">
    <location>
        <begin position="172"/>
        <end position="208"/>
    </location>
</feature>
<protein>
    <recommendedName>
        <fullName evidence="3">Peptidase C14 caspase domain-containing protein</fullName>
    </recommendedName>
</protein>
<sequence length="472" mass="50077">MTSAHSLRLFAIVLLGGFVCGGAALAQDAAQAERNAVPEYVEAVPPRDISGSGEEISAVIPARNEWTSAGVIVRKGVRYRLSASGEWHMGGFCGRSGPSGLGSNSPLCFSFLPPFILPEFQVGTLVGKIGRDGKPFQVGESLEFEADRDGTLFLRPNDGRGMTWDNTGQVTSKVSLASPPPAPAPSSAPPSAAAVRQNGTAPAAPLPPLSSASSQHWAVVIGVSDYADSRIPALRYAAKDAQALHDWLVSPAGGRYAPARVKLLLNRNATTAAIKEALYTWLRQTIEEDVVVIYFAGHGSPDSPDTPQNLYLLPHDTRYDAIASTGFPMWDVETALKRFIKARRVVVLADACHSGGVGATFDVARRALGDVQPNRISSGLQNLATVGEGIAVISASDDRQLSAESAKFGGGHGVFTHYLLEGLKGQADYNKDSRVTLGELIPYLSEHVRRETLNAQSPTVAGRFDPALTLGR</sequence>
<dbReference type="AlphaFoldDB" id="A0A809R0G4"/>
<feature type="domain" description="Peptidase C14 caspase" evidence="3">
    <location>
        <begin position="216"/>
        <end position="460"/>
    </location>
</feature>
<dbReference type="InterPro" id="IPR050452">
    <property type="entry name" value="Metacaspase"/>
</dbReference>
<feature type="chain" id="PRO_5035297946" description="Peptidase C14 caspase domain-containing protein" evidence="2">
    <location>
        <begin position="27"/>
        <end position="472"/>
    </location>
</feature>
<reference evidence="4" key="1">
    <citation type="journal article" name="DNA Res.">
        <title>The physiological potential of anammox bacteria as revealed by their core genome structure.</title>
        <authorList>
            <person name="Okubo T."/>
            <person name="Toyoda A."/>
            <person name="Fukuhara K."/>
            <person name="Uchiyama I."/>
            <person name="Harigaya Y."/>
            <person name="Kuroiwa M."/>
            <person name="Suzuki T."/>
            <person name="Murakami Y."/>
            <person name="Suwa Y."/>
            <person name="Takami H."/>
        </authorList>
    </citation>
    <scope>NUCLEOTIDE SEQUENCE</scope>
    <source>
        <strain evidence="4">317325-3</strain>
    </source>
</reference>
<dbReference type="PANTHER" id="PTHR48104:SF30">
    <property type="entry name" value="METACASPASE-1"/>
    <property type="match status" value="1"/>
</dbReference>
<feature type="compositionally biased region" description="Pro residues" evidence="1">
    <location>
        <begin position="178"/>
        <end position="188"/>
    </location>
</feature>
<evidence type="ECO:0000259" key="3">
    <source>
        <dbReference type="Pfam" id="PF00656"/>
    </source>
</evidence>
<dbReference type="Gene3D" id="2.60.120.430">
    <property type="entry name" value="Galactose-binding lectin"/>
    <property type="match status" value="1"/>
</dbReference>
<dbReference type="Gene3D" id="3.40.50.1460">
    <property type="match status" value="1"/>
</dbReference>
<dbReference type="EMBL" id="AP021857">
    <property type="protein sequence ID" value="BBO21130.1"/>
    <property type="molecule type" value="Genomic_DNA"/>
</dbReference>
<evidence type="ECO:0000256" key="2">
    <source>
        <dbReference type="SAM" id="SignalP"/>
    </source>
</evidence>
<dbReference type="PANTHER" id="PTHR48104">
    <property type="entry name" value="METACASPASE-4"/>
    <property type="match status" value="1"/>
</dbReference>
<dbReference type="InterPro" id="IPR011600">
    <property type="entry name" value="Pept_C14_caspase"/>
</dbReference>
<feature type="signal peptide" evidence="2">
    <location>
        <begin position="1"/>
        <end position="26"/>
    </location>
</feature>
<gene>
    <name evidence="4" type="ORF">DSYM_18290</name>
</gene>
<dbReference type="GO" id="GO:0006508">
    <property type="term" value="P:proteolysis"/>
    <property type="evidence" value="ECO:0007669"/>
    <property type="project" value="InterPro"/>
</dbReference>
<accession>A0A809R0G4</accession>
<dbReference type="Pfam" id="PF00656">
    <property type="entry name" value="Peptidase_C14"/>
    <property type="match status" value="1"/>
</dbReference>
<proteinExistence type="predicted"/>